<evidence type="ECO:0000313" key="5">
    <source>
        <dbReference type="Proteomes" id="UP000246121"/>
    </source>
</evidence>
<dbReference type="VEuPathDB" id="TriTrypDB:C4B63_91g72"/>
<dbReference type="VEuPathDB" id="TriTrypDB:BCY84_10053"/>
<feature type="compositionally biased region" description="Polar residues" evidence="1">
    <location>
        <begin position="301"/>
        <end position="345"/>
    </location>
</feature>
<evidence type="ECO:0000256" key="2">
    <source>
        <dbReference type="SAM" id="Phobius"/>
    </source>
</evidence>
<evidence type="ECO:0000256" key="1">
    <source>
        <dbReference type="SAM" id="MobiDB-lite"/>
    </source>
</evidence>
<accession>A0A2V2UZ17</accession>
<feature type="region of interest" description="Disordered" evidence="1">
    <location>
        <begin position="181"/>
        <end position="368"/>
    </location>
</feature>
<sequence length="389" mass="40916">MHTRHTHAHDTRTIVCVDACLFVLVHAHWSHLLQFFLLLFLYCCFLMFFYYCCGALCFFCICTDSNCLMVCASCCFLLCGDCVICLSLLLLSLCVDGELFCAEGYTQVTGVVAMMTGRVLLVCALCVLWCGAGGGGCTEDQLPVVVSSVISASGVVAGNAAGHTVTGEAGVVSLQQSRLDNVGNSAAGSPPLQAALEPESPTEQPQSDPEHTVPSTNSQSSGEERQDGAPDGPPGKPGISPNQENNKNVSNENQQSNDSPSHSGNDDVVSRNSEERREDTPSSTEIIVTTPSEEGHERENVTPSLEQPQGNSTAAPAITTQTISTTPPDQSESNTVKMSEVSPQSTGTTQTNNTTTKVGDSDSSTAVSHTTSPFFLLLLVAVAAAVVAA</sequence>
<comment type="caution">
    <text evidence="4">The sequence shown here is derived from an EMBL/GenBank/DDBJ whole genome shotgun (WGS) entry which is preliminary data.</text>
</comment>
<feature type="transmembrane region" description="Helical" evidence="2">
    <location>
        <begin position="12"/>
        <end position="29"/>
    </location>
</feature>
<keyword evidence="2" id="KW-1133">Transmembrane helix</keyword>
<dbReference type="VEuPathDB" id="TriTrypDB:TcCLB.510483.70"/>
<dbReference type="VEuPathDB" id="TriTrypDB:TCSYLVIO_009606"/>
<dbReference type="Proteomes" id="UP000246121">
    <property type="component" value="Unassembled WGS sequence"/>
</dbReference>
<dbReference type="VEuPathDB" id="TriTrypDB:TcYC6_0159410"/>
<dbReference type="VEuPathDB" id="TriTrypDB:TCDM_12539"/>
<feature type="compositionally biased region" description="Polar residues" evidence="1">
    <location>
        <begin position="281"/>
        <end position="292"/>
    </location>
</feature>
<feature type="compositionally biased region" description="Low complexity" evidence="1">
    <location>
        <begin position="242"/>
        <end position="257"/>
    </location>
</feature>
<dbReference type="VEuPathDB" id="TriTrypDB:C3747_203g64"/>
<dbReference type="VEuPathDB" id="TriTrypDB:TCSYLVIO_002050"/>
<name>A0A2V2UZ17_TRYCR</name>
<proteinExistence type="predicted"/>
<feature type="compositionally biased region" description="Low complexity" evidence="1">
    <location>
        <begin position="346"/>
        <end position="356"/>
    </location>
</feature>
<organism evidence="4 5">
    <name type="scientific">Trypanosoma cruzi</name>
    <dbReference type="NCBI Taxonomy" id="5693"/>
    <lineage>
        <taxon>Eukaryota</taxon>
        <taxon>Discoba</taxon>
        <taxon>Euglenozoa</taxon>
        <taxon>Kinetoplastea</taxon>
        <taxon>Metakinetoplastina</taxon>
        <taxon>Trypanosomatida</taxon>
        <taxon>Trypanosomatidae</taxon>
        <taxon>Trypanosoma</taxon>
        <taxon>Schizotrypanum</taxon>
    </lineage>
</organism>
<keyword evidence="2" id="KW-0472">Membrane</keyword>
<evidence type="ECO:0000313" key="3">
    <source>
        <dbReference type="EMBL" id="PWU87471.1"/>
    </source>
</evidence>
<dbReference type="AlphaFoldDB" id="A0A2V2UZ17"/>
<dbReference type="VEuPathDB" id="TriTrypDB:TcCL_NonESM13060"/>
<dbReference type="VEuPathDB" id="TriTrypDB:TcCLB.506939.110"/>
<reference evidence="4 5" key="1">
    <citation type="journal article" date="2018" name="Microb. Genom.">
        <title>Expanding an expanded genome: long-read sequencing of Trypanosoma cruzi.</title>
        <authorList>
            <person name="Berna L."/>
            <person name="Rodriguez M."/>
            <person name="Chiribao M.L."/>
            <person name="Parodi-Talice A."/>
            <person name="Pita S."/>
            <person name="Rijo G."/>
            <person name="Alvarez-Valin F."/>
            <person name="Robello C."/>
        </authorList>
    </citation>
    <scope>NUCLEOTIDE SEQUENCE [LARGE SCALE GENOMIC DNA]</scope>
    <source>
        <strain evidence="4 5">Dm28c</strain>
    </source>
</reference>
<feature type="transmembrane region" description="Helical" evidence="2">
    <location>
        <begin position="68"/>
        <end position="91"/>
    </location>
</feature>
<dbReference type="VEuPathDB" id="TriTrypDB:TcCLB.506767.400"/>
<dbReference type="VEuPathDB" id="TriTrypDB:ECC02_007622"/>
<dbReference type="EMBL" id="PRFA01000091">
    <property type="protein sequence ID" value="PWU87471.1"/>
    <property type="molecule type" value="Genomic_DNA"/>
</dbReference>
<gene>
    <name evidence="4" type="ORF">C4B63_91g67</name>
    <name evidence="3" type="ORF">C4B63_91g72</name>
</gene>
<evidence type="ECO:0000313" key="4">
    <source>
        <dbReference type="EMBL" id="PWU87473.1"/>
    </source>
</evidence>
<keyword evidence="2" id="KW-0812">Transmembrane</keyword>
<dbReference type="VEuPathDB" id="TriTrypDB:C4B63_91g67"/>
<feature type="compositionally biased region" description="Polar residues" evidence="1">
    <location>
        <begin position="201"/>
        <end position="221"/>
    </location>
</feature>
<feature type="transmembrane region" description="Helical" evidence="2">
    <location>
        <begin position="371"/>
        <end position="388"/>
    </location>
</feature>
<feature type="compositionally biased region" description="Basic and acidic residues" evidence="1">
    <location>
        <begin position="264"/>
        <end position="280"/>
    </location>
</feature>
<dbReference type="VEuPathDB" id="TriTrypDB:Tc_MARK_5456"/>
<protein>
    <submittedName>
        <fullName evidence="4">Mucin-associated surface protein (MASP)</fullName>
    </submittedName>
</protein>
<dbReference type="EMBL" id="PRFA01000091">
    <property type="protein sequence ID" value="PWU87473.1"/>
    <property type="molecule type" value="Genomic_DNA"/>
</dbReference>
<dbReference type="VEuPathDB" id="TriTrypDB:TcBrA4_0173250"/>
<feature type="compositionally biased region" description="Polar residues" evidence="1">
    <location>
        <begin position="357"/>
        <end position="368"/>
    </location>
</feature>
<feature type="transmembrane region" description="Helical" evidence="2">
    <location>
        <begin position="35"/>
        <end position="61"/>
    </location>
</feature>